<dbReference type="OrthoDB" id="187903at2"/>
<dbReference type="InterPro" id="IPR016181">
    <property type="entry name" value="Acyl_CoA_acyltransferase"/>
</dbReference>
<protein>
    <recommendedName>
        <fullName evidence="1">N-acetyltransferase domain-containing protein</fullName>
    </recommendedName>
</protein>
<dbReference type="Proteomes" id="UP000197065">
    <property type="component" value="Unassembled WGS sequence"/>
</dbReference>
<dbReference type="GO" id="GO:0016747">
    <property type="term" value="F:acyltransferase activity, transferring groups other than amino-acyl groups"/>
    <property type="evidence" value="ECO:0007669"/>
    <property type="project" value="InterPro"/>
</dbReference>
<evidence type="ECO:0000259" key="1">
    <source>
        <dbReference type="PROSITE" id="PS51186"/>
    </source>
</evidence>
<dbReference type="EMBL" id="FYEH01000001">
    <property type="protein sequence ID" value="SNB51703.1"/>
    <property type="molecule type" value="Genomic_DNA"/>
</dbReference>
<name>A0A212PX88_9PROT</name>
<keyword evidence="3" id="KW-1185">Reference proteome</keyword>
<dbReference type="RefSeq" id="WP_088559464.1">
    <property type="nucleotide sequence ID" value="NZ_FYEH01000001.1"/>
</dbReference>
<evidence type="ECO:0000313" key="2">
    <source>
        <dbReference type="EMBL" id="SNB51703.1"/>
    </source>
</evidence>
<dbReference type="SUPFAM" id="SSF55729">
    <property type="entry name" value="Acyl-CoA N-acyltransferases (Nat)"/>
    <property type="match status" value="1"/>
</dbReference>
<proteinExistence type="predicted"/>
<dbReference type="PROSITE" id="PS51186">
    <property type="entry name" value="GNAT"/>
    <property type="match status" value="1"/>
</dbReference>
<gene>
    <name evidence="2" type="ORF">SAMN07250955_101124</name>
</gene>
<accession>A0A212PX88</accession>
<reference evidence="2 3" key="1">
    <citation type="submission" date="2017-06" db="EMBL/GenBank/DDBJ databases">
        <authorList>
            <person name="Kim H.J."/>
            <person name="Triplett B.A."/>
        </authorList>
    </citation>
    <scope>NUCLEOTIDE SEQUENCE [LARGE SCALE GENOMIC DNA]</scope>
    <source>
        <strain evidence="2 3">B29T1</strain>
    </source>
</reference>
<sequence length="202" mass="23153">MDEIQYRRLVGDDLKRHLDALAELRIAVFRDFPYLYEGSLDYERRYLEIYGETIDALIVGAFDGDRLVGAATGLPLAAEPPSLQMPLEQAGFSARTIFYFGESVLLKPYRGRGIGVRFFKERETHATSLGRFTHMVFCGVVRPLDHPRRPAGYKPLDLFWQRRGFTKLEGAVGTMSWRDLDETAESEKPMQFWIKPVGDRSL</sequence>
<dbReference type="AlphaFoldDB" id="A0A212PX88"/>
<organism evidence="2 3">
    <name type="scientific">Arboricoccus pini</name>
    <dbReference type="NCBI Taxonomy" id="1963835"/>
    <lineage>
        <taxon>Bacteria</taxon>
        <taxon>Pseudomonadati</taxon>
        <taxon>Pseudomonadota</taxon>
        <taxon>Alphaproteobacteria</taxon>
        <taxon>Geminicoccales</taxon>
        <taxon>Geminicoccaceae</taxon>
        <taxon>Arboricoccus</taxon>
    </lineage>
</organism>
<feature type="domain" description="N-acetyltransferase" evidence="1">
    <location>
        <begin position="4"/>
        <end position="195"/>
    </location>
</feature>
<evidence type="ECO:0000313" key="3">
    <source>
        <dbReference type="Proteomes" id="UP000197065"/>
    </source>
</evidence>
<dbReference type="InterPro" id="IPR000182">
    <property type="entry name" value="GNAT_dom"/>
</dbReference>
<dbReference type="Gene3D" id="3.40.630.30">
    <property type="match status" value="1"/>
</dbReference>